<dbReference type="OrthoDB" id="9803966at2"/>
<evidence type="ECO:0000313" key="1">
    <source>
        <dbReference type="EMBL" id="SCP99634.1"/>
    </source>
</evidence>
<gene>
    <name evidence="1" type="ORF">SAMN05421730_105010</name>
</gene>
<evidence type="ECO:0008006" key="3">
    <source>
        <dbReference type="Google" id="ProtNLM"/>
    </source>
</evidence>
<accession>A0A1D3TYU1</accession>
<dbReference type="STRING" id="1619234.SAMN05421730_105010"/>
<protein>
    <recommendedName>
        <fullName evidence="3">DUF3795 domain-containing protein</fullName>
    </recommendedName>
</protein>
<name>A0A1D3TYU1_9FIRM</name>
<sequence length="118" mass="13470">MSIREIGCCGAYCGTCSAFKEQACKGCKVGYESGKRDILKAKCKIKICCICKKLQSCADCSEYSTCSVLNDFYNKNGYKYKKYKQATDYIRTYGYDAFLEIADKWKNAHGKYGKEGWW</sequence>
<organism evidence="1 2">
    <name type="scientific">Anaerobium acetethylicum</name>
    <dbReference type="NCBI Taxonomy" id="1619234"/>
    <lineage>
        <taxon>Bacteria</taxon>
        <taxon>Bacillati</taxon>
        <taxon>Bacillota</taxon>
        <taxon>Clostridia</taxon>
        <taxon>Lachnospirales</taxon>
        <taxon>Lachnospiraceae</taxon>
        <taxon>Anaerobium</taxon>
    </lineage>
</organism>
<reference evidence="1 2" key="1">
    <citation type="submission" date="2016-09" db="EMBL/GenBank/DDBJ databases">
        <authorList>
            <person name="Capua I."/>
            <person name="De Benedictis P."/>
            <person name="Joannis T."/>
            <person name="Lombin L.H."/>
            <person name="Cattoli G."/>
        </authorList>
    </citation>
    <scope>NUCLEOTIDE SEQUENCE [LARGE SCALE GENOMIC DNA]</scope>
    <source>
        <strain evidence="1 2">GluBS11</strain>
    </source>
</reference>
<proteinExistence type="predicted"/>
<dbReference type="RefSeq" id="WP_091236930.1">
    <property type="nucleotide sequence ID" value="NZ_FMKA01000050.1"/>
</dbReference>
<dbReference type="EMBL" id="FMKA01000050">
    <property type="protein sequence ID" value="SCP99634.1"/>
    <property type="molecule type" value="Genomic_DNA"/>
</dbReference>
<keyword evidence="2" id="KW-1185">Reference proteome</keyword>
<dbReference type="Proteomes" id="UP000199315">
    <property type="component" value="Unassembled WGS sequence"/>
</dbReference>
<evidence type="ECO:0000313" key="2">
    <source>
        <dbReference type="Proteomes" id="UP000199315"/>
    </source>
</evidence>
<dbReference type="AlphaFoldDB" id="A0A1D3TYU1"/>